<protein>
    <recommendedName>
        <fullName evidence="3">Stc1 domain-containing protein</fullName>
    </recommendedName>
</protein>
<proteinExistence type="predicted"/>
<sequence>MEALVPDLDSSVLEPSHPYYSTLRCPGVPILNKSPRFSVEESVRKEQLKGRRGCRRCVECGFWKHGDGFVRSLAKRGSPRFRLRMFRTCNHCSRRRKNLDEDEHFDQYGGLDSDP</sequence>
<evidence type="ECO:0008006" key="3">
    <source>
        <dbReference type="Google" id="ProtNLM"/>
    </source>
</evidence>
<name>A0ABR4DZI5_9PEZI</name>
<dbReference type="Proteomes" id="UP001600888">
    <property type="component" value="Unassembled WGS sequence"/>
</dbReference>
<reference evidence="1 2" key="1">
    <citation type="submission" date="2024-03" db="EMBL/GenBank/DDBJ databases">
        <title>A high-quality draft genome sequence of Diaporthe vaccinii, a causative agent of upright dieback and viscid rot disease in cranberry plants.</title>
        <authorList>
            <person name="Sarrasin M."/>
            <person name="Lang B.F."/>
            <person name="Burger G."/>
        </authorList>
    </citation>
    <scope>NUCLEOTIDE SEQUENCE [LARGE SCALE GENOMIC DNA]</scope>
    <source>
        <strain evidence="1 2">IS7</strain>
    </source>
</reference>
<keyword evidence="2" id="KW-1185">Reference proteome</keyword>
<comment type="caution">
    <text evidence="1">The sequence shown here is derived from an EMBL/GenBank/DDBJ whole genome shotgun (WGS) entry which is preliminary data.</text>
</comment>
<dbReference type="EMBL" id="JBAWTH010000130">
    <property type="protein sequence ID" value="KAL2275568.1"/>
    <property type="molecule type" value="Genomic_DNA"/>
</dbReference>
<evidence type="ECO:0000313" key="1">
    <source>
        <dbReference type="EMBL" id="KAL2275568.1"/>
    </source>
</evidence>
<evidence type="ECO:0000313" key="2">
    <source>
        <dbReference type="Proteomes" id="UP001600888"/>
    </source>
</evidence>
<gene>
    <name evidence="1" type="ORF">FJTKL_01958</name>
</gene>
<accession>A0ABR4DZI5</accession>
<organism evidence="1 2">
    <name type="scientific">Diaporthe vaccinii</name>
    <dbReference type="NCBI Taxonomy" id="105482"/>
    <lineage>
        <taxon>Eukaryota</taxon>
        <taxon>Fungi</taxon>
        <taxon>Dikarya</taxon>
        <taxon>Ascomycota</taxon>
        <taxon>Pezizomycotina</taxon>
        <taxon>Sordariomycetes</taxon>
        <taxon>Sordariomycetidae</taxon>
        <taxon>Diaporthales</taxon>
        <taxon>Diaporthaceae</taxon>
        <taxon>Diaporthe</taxon>
        <taxon>Diaporthe eres species complex</taxon>
    </lineage>
</organism>